<keyword evidence="3" id="KW-0949">S-adenosyl-L-methionine</keyword>
<keyword evidence="1 5" id="KW-0489">Methyltransferase</keyword>
<evidence type="ECO:0000256" key="2">
    <source>
        <dbReference type="ARBA" id="ARBA00022679"/>
    </source>
</evidence>
<evidence type="ECO:0000256" key="3">
    <source>
        <dbReference type="ARBA" id="ARBA00022691"/>
    </source>
</evidence>
<dbReference type="CDD" id="cd02440">
    <property type="entry name" value="AdoMet_MTases"/>
    <property type="match status" value="1"/>
</dbReference>
<name>A0A932ZVI6_UNCTE</name>
<dbReference type="GO" id="GO:0032259">
    <property type="term" value="P:methylation"/>
    <property type="evidence" value="ECO:0007669"/>
    <property type="project" value="UniProtKB-KW"/>
</dbReference>
<dbReference type="InterPro" id="IPR029063">
    <property type="entry name" value="SAM-dependent_MTases_sf"/>
</dbReference>
<dbReference type="Pfam" id="PF10672">
    <property type="entry name" value="Methyltrans_SAM"/>
    <property type="match status" value="1"/>
</dbReference>
<dbReference type="Gene3D" id="3.40.50.150">
    <property type="entry name" value="Vaccinia Virus protein VP39"/>
    <property type="match status" value="1"/>
</dbReference>
<dbReference type="InterPro" id="IPR019614">
    <property type="entry name" value="SAM-dep_methyl-trfase"/>
</dbReference>
<evidence type="ECO:0000259" key="4">
    <source>
        <dbReference type="Pfam" id="PF10672"/>
    </source>
</evidence>
<dbReference type="PANTHER" id="PTHR42873:SF1">
    <property type="entry name" value="S-ADENOSYLMETHIONINE-DEPENDENT METHYLTRANSFERASE DOMAIN-CONTAINING PROTEIN"/>
    <property type="match status" value="1"/>
</dbReference>
<feature type="domain" description="S-adenosylmethionine-dependent methyltransferase" evidence="4">
    <location>
        <begin position="3"/>
        <end position="173"/>
    </location>
</feature>
<dbReference type="PANTHER" id="PTHR42873">
    <property type="entry name" value="RIBOSOMAL RNA LARGE SUBUNIT METHYLTRANSFERASE"/>
    <property type="match status" value="1"/>
</dbReference>
<feature type="non-terminal residue" evidence="5">
    <location>
        <position position="1"/>
    </location>
</feature>
<evidence type="ECO:0000313" key="5">
    <source>
        <dbReference type="EMBL" id="MBI4252315.1"/>
    </source>
</evidence>
<proteinExistence type="predicted"/>
<dbReference type="GO" id="GO:0008168">
    <property type="term" value="F:methyltransferase activity"/>
    <property type="evidence" value="ECO:0007669"/>
    <property type="project" value="UniProtKB-KW"/>
</dbReference>
<reference evidence="5" key="1">
    <citation type="submission" date="2020-07" db="EMBL/GenBank/DDBJ databases">
        <title>Huge and variable diversity of episymbiotic CPR bacteria and DPANN archaea in groundwater ecosystems.</title>
        <authorList>
            <person name="He C.Y."/>
            <person name="Keren R."/>
            <person name="Whittaker M."/>
            <person name="Farag I.F."/>
            <person name="Doudna J."/>
            <person name="Cate J.H.D."/>
            <person name="Banfield J.F."/>
        </authorList>
    </citation>
    <scope>NUCLEOTIDE SEQUENCE</scope>
    <source>
        <strain evidence="5">NC_groundwater_1370_Ag_S-0.2um_69_93</strain>
    </source>
</reference>
<dbReference type="AlphaFoldDB" id="A0A932ZVI6"/>
<sequence>FQEDGLSLEAHVREGQKTGFFLDQRESRRAAGRLMGGRVLDCFCYMGAFGLRLARAGAEVVALDVSAGALAGLRRQAERNGLAGRVSPIQGNAFDLLRAMEQRGARFDGVVLDPPALAPGQAAVEKGVRAYKELNLRAMRLVREGGVLLTCSCSARLTPPAHLEMLREAAQDAGRDLTLLWEGGQPPDHPVRLAIPETRYLKASAWQVRRL</sequence>
<keyword evidence="2" id="KW-0808">Transferase</keyword>
<accession>A0A932ZVI6</accession>
<evidence type="ECO:0000256" key="1">
    <source>
        <dbReference type="ARBA" id="ARBA00022603"/>
    </source>
</evidence>
<dbReference type="SUPFAM" id="SSF53335">
    <property type="entry name" value="S-adenosyl-L-methionine-dependent methyltransferases"/>
    <property type="match status" value="1"/>
</dbReference>
<gene>
    <name evidence="5" type="ORF">HY618_07635</name>
</gene>
<dbReference type="Proteomes" id="UP000752292">
    <property type="component" value="Unassembled WGS sequence"/>
</dbReference>
<evidence type="ECO:0000313" key="6">
    <source>
        <dbReference type="Proteomes" id="UP000752292"/>
    </source>
</evidence>
<dbReference type="EMBL" id="JACQRX010000332">
    <property type="protein sequence ID" value="MBI4252315.1"/>
    <property type="molecule type" value="Genomic_DNA"/>
</dbReference>
<organism evidence="5 6">
    <name type="scientific">Tectimicrobiota bacterium</name>
    <dbReference type="NCBI Taxonomy" id="2528274"/>
    <lineage>
        <taxon>Bacteria</taxon>
        <taxon>Pseudomonadati</taxon>
        <taxon>Nitrospinota/Tectimicrobiota group</taxon>
        <taxon>Candidatus Tectimicrobiota</taxon>
    </lineage>
</organism>
<protein>
    <submittedName>
        <fullName evidence="5">Class I SAM-dependent rRNA methyltransferase</fullName>
    </submittedName>
</protein>
<comment type="caution">
    <text evidence="5">The sequence shown here is derived from an EMBL/GenBank/DDBJ whole genome shotgun (WGS) entry which is preliminary data.</text>
</comment>